<feature type="compositionally biased region" description="Polar residues" evidence="6">
    <location>
        <begin position="156"/>
        <end position="182"/>
    </location>
</feature>
<evidence type="ECO:0000259" key="7">
    <source>
        <dbReference type="Pfam" id="PF06886"/>
    </source>
</evidence>
<reference evidence="8" key="2">
    <citation type="submission" date="2020-07" db="EMBL/GenBank/DDBJ databases">
        <authorList>
            <person name="Vera ALvarez R."/>
            <person name="Arias-Moreno D.M."/>
            <person name="Jimenez-Jacinto V."/>
            <person name="Jimenez-Bremont J.F."/>
            <person name="Swaminathan K."/>
            <person name="Moose S.P."/>
            <person name="Guerrero-Gonzalez M.L."/>
            <person name="Marino-Ramirez L."/>
            <person name="Landsman D."/>
            <person name="Rodriguez-Kessler M."/>
            <person name="Delgado-Sanchez P."/>
        </authorList>
    </citation>
    <scope>NUCLEOTIDE SEQUENCE</scope>
    <source>
        <tissue evidence="8">Cladode</tissue>
    </source>
</reference>
<feature type="compositionally biased region" description="Basic and acidic residues" evidence="6">
    <location>
        <begin position="37"/>
        <end position="59"/>
    </location>
</feature>
<dbReference type="PANTHER" id="PTHR31358:SF29">
    <property type="entry name" value="PROTEIN WVD2-LIKE 5-RELATED"/>
    <property type="match status" value="1"/>
</dbReference>
<evidence type="ECO:0000256" key="3">
    <source>
        <dbReference type="ARBA" id="ARBA00022490"/>
    </source>
</evidence>
<feature type="compositionally biased region" description="Basic residues" evidence="6">
    <location>
        <begin position="94"/>
        <end position="103"/>
    </location>
</feature>
<keyword evidence="5" id="KW-0206">Cytoskeleton</keyword>
<comment type="subcellular location">
    <subcellularLocation>
        <location evidence="1">Cytoplasm</location>
        <location evidence="1">Cytoskeleton</location>
    </subcellularLocation>
</comment>
<dbReference type="GO" id="GO:0005874">
    <property type="term" value="C:microtubule"/>
    <property type="evidence" value="ECO:0007669"/>
    <property type="project" value="UniProtKB-KW"/>
</dbReference>
<dbReference type="GO" id="GO:0008017">
    <property type="term" value="F:microtubule binding"/>
    <property type="evidence" value="ECO:0007669"/>
    <property type="project" value="InterPro"/>
</dbReference>
<feature type="domain" description="TPX2 C-terminal" evidence="7">
    <location>
        <begin position="13"/>
        <end position="88"/>
    </location>
</feature>
<dbReference type="InterPro" id="IPR044833">
    <property type="entry name" value="WDL5/6"/>
</dbReference>
<evidence type="ECO:0000256" key="6">
    <source>
        <dbReference type="SAM" id="MobiDB-lite"/>
    </source>
</evidence>
<protein>
    <recommendedName>
        <fullName evidence="7">TPX2 C-terminal domain-containing protein</fullName>
    </recommendedName>
</protein>
<evidence type="ECO:0000256" key="2">
    <source>
        <dbReference type="ARBA" id="ARBA00005885"/>
    </source>
</evidence>
<evidence type="ECO:0000256" key="5">
    <source>
        <dbReference type="ARBA" id="ARBA00023212"/>
    </source>
</evidence>
<organism evidence="8">
    <name type="scientific">Opuntia streptacantha</name>
    <name type="common">Prickly pear cactus</name>
    <name type="synonym">Opuntia cardona</name>
    <dbReference type="NCBI Taxonomy" id="393608"/>
    <lineage>
        <taxon>Eukaryota</taxon>
        <taxon>Viridiplantae</taxon>
        <taxon>Streptophyta</taxon>
        <taxon>Embryophyta</taxon>
        <taxon>Tracheophyta</taxon>
        <taxon>Spermatophyta</taxon>
        <taxon>Magnoliopsida</taxon>
        <taxon>eudicotyledons</taxon>
        <taxon>Gunneridae</taxon>
        <taxon>Pentapetalae</taxon>
        <taxon>Caryophyllales</taxon>
        <taxon>Cactineae</taxon>
        <taxon>Cactaceae</taxon>
        <taxon>Opuntioideae</taxon>
        <taxon>Opuntia</taxon>
    </lineage>
</organism>
<evidence type="ECO:0000313" key="8">
    <source>
        <dbReference type="EMBL" id="MBA4646845.1"/>
    </source>
</evidence>
<dbReference type="InterPro" id="IPR027329">
    <property type="entry name" value="TPX2_C"/>
</dbReference>
<proteinExistence type="inferred from homology"/>
<comment type="similarity">
    <text evidence="2">Belongs to the TPX2 family.</text>
</comment>
<dbReference type="PANTHER" id="PTHR31358">
    <property type="entry name" value="PROTEIN WVD2-LIKE 4"/>
    <property type="match status" value="1"/>
</dbReference>
<dbReference type="EMBL" id="GISG01148207">
    <property type="protein sequence ID" value="MBA4646845.1"/>
    <property type="molecule type" value="Transcribed_RNA"/>
</dbReference>
<sequence>MPRRGGKLPSYGFSFRCDERAERRKEFYSKLEEKIHAQEEEKNNQKAKSKEAQEAELRMLRKSLNFKATPMPSFYQEPPPPKVELKKIPPTRPKSPKLGRKKNPSTTESEGDSDQSNRPPRLSLDEKLASQFKPGKGPPSQSKRPQRKSLPRLPSEKTSLSKTARVARSQTQVQDNVANGSTPKAPIAHVDEDEVAHSEPVQAEPETENGPQVEDQAQPTLEQEGIIVEH</sequence>
<reference evidence="8" key="1">
    <citation type="journal article" date="2013" name="J. Plant Res.">
        <title>Effect of fungi and light on seed germination of three Opuntia species from semiarid lands of central Mexico.</title>
        <authorList>
            <person name="Delgado-Sanchez P."/>
            <person name="Jimenez-Bremont J.F."/>
            <person name="Guerrero-Gonzalez Mde L."/>
            <person name="Flores J."/>
        </authorList>
    </citation>
    <scope>NUCLEOTIDE SEQUENCE</scope>
    <source>
        <tissue evidence="8">Cladode</tissue>
    </source>
</reference>
<feature type="region of interest" description="Disordered" evidence="6">
    <location>
        <begin position="37"/>
        <end position="230"/>
    </location>
</feature>
<name>A0A7C9DS98_OPUST</name>
<evidence type="ECO:0000256" key="1">
    <source>
        <dbReference type="ARBA" id="ARBA00004245"/>
    </source>
</evidence>
<accession>A0A7C9DS98</accession>
<keyword evidence="3" id="KW-0963">Cytoplasm</keyword>
<keyword evidence="4" id="KW-0493">Microtubule</keyword>
<evidence type="ECO:0000256" key="4">
    <source>
        <dbReference type="ARBA" id="ARBA00022701"/>
    </source>
</evidence>
<dbReference type="Pfam" id="PF06886">
    <property type="entry name" value="TPX2"/>
    <property type="match status" value="1"/>
</dbReference>
<dbReference type="AlphaFoldDB" id="A0A7C9DS98"/>
<feature type="compositionally biased region" description="Polar residues" evidence="6">
    <location>
        <begin position="104"/>
        <end position="118"/>
    </location>
</feature>